<name>A0ABW2SNH7_9ACTO</name>
<dbReference type="Proteomes" id="UP001596527">
    <property type="component" value="Unassembled WGS sequence"/>
</dbReference>
<protein>
    <submittedName>
        <fullName evidence="1">Uncharacterized protein</fullName>
    </submittedName>
</protein>
<dbReference type="EMBL" id="JBHTEF010000001">
    <property type="protein sequence ID" value="MFC7581697.1"/>
    <property type="molecule type" value="Genomic_DNA"/>
</dbReference>
<proteinExistence type="predicted"/>
<keyword evidence="2" id="KW-1185">Reference proteome</keyword>
<evidence type="ECO:0000313" key="2">
    <source>
        <dbReference type="Proteomes" id="UP001596527"/>
    </source>
</evidence>
<accession>A0ABW2SNH7</accession>
<evidence type="ECO:0000313" key="1">
    <source>
        <dbReference type="EMBL" id="MFC7581697.1"/>
    </source>
</evidence>
<sequence>MLRATFATPDLIVFSCFDDVMTWQRRSLASFSPVIYLDAIIV</sequence>
<gene>
    <name evidence="1" type="ORF">ACFQWG_10875</name>
</gene>
<organism evidence="1 2">
    <name type="scientific">Schaalia naturae</name>
    <dbReference type="NCBI Taxonomy" id="635203"/>
    <lineage>
        <taxon>Bacteria</taxon>
        <taxon>Bacillati</taxon>
        <taxon>Actinomycetota</taxon>
        <taxon>Actinomycetes</taxon>
        <taxon>Actinomycetales</taxon>
        <taxon>Actinomycetaceae</taxon>
        <taxon>Schaalia</taxon>
    </lineage>
</organism>
<dbReference type="RefSeq" id="WP_380975215.1">
    <property type="nucleotide sequence ID" value="NZ_JBHTEF010000001.1"/>
</dbReference>
<comment type="caution">
    <text evidence="1">The sequence shown here is derived from an EMBL/GenBank/DDBJ whole genome shotgun (WGS) entry which is preliminary data.</text>
</comment>
<reference evidence="2" key="1">
    <citation type="journal article" date="2019" name="Int. J. Syst. Evol. Microbiol.">
        <title>The Global Catalogue of Microorganisms (GCM) 10K type strain sequencing project: providing services to taxonomists for standard genome sequencing and annotation.</title>
        <authorList>
            <consortium name="The Broad Institute Genomics Platform"/>
            <consortium name="The Broad Institute Genome Sequencing Center for Infectious Disease"/>
            <person name="Wu L."/>
            <person name="Ma J."/>
        </authorList>
    </citation>
    <scope>NUCLEOTIDE SEQUENCE [LARGE SCALE GENOMIC DNA]</scope>
    <source>
        <strain evidence="2">CCUG 56698</strain>
    </source>
</reference>